<protein>
    <submittedName>
        <fullName evidence="1">Uncharacterized protein</fullName>
    </submittedName>
</protein>
<accession>A0AAN9TQV5</accession>
<name>A0AAN9TQV5_9HEMI</name>
<gene>
    <name evidence="1" type="ORF">V9T40_003524</name>
</gene>
<dbReference type="Gene3D" id="3.30.160.60">
    <property type="entry name" value="Classic Zinc Finger"/>
    <property type="match status" value="1"/>
</dbReference>
<keyword evidence="2" id="KW-1185">Reference proteome</keyword>
<organism evidence="1 2">
    <name type="scientific">Parthenolecanium corni</name>
    <dbReference type="NCBI Taxonomy" id="536013"/>
    <lineage>
        <taxon>Eukaryota</taxon>
        <taxon>Metazoa</taxon>
        <taxon>Ecdysozoa</taxon>
        <taxon>Arthropoda</taxon>
        <taxon>Hexapoda</taxon>
        <taxon>Insecta</taxon>
        <taxon>Pterygota</taxon>
        <taxon>Neoptera</taxon>
        <taxon>Paraneoptera</taxon>
        <taxon>Hemiptera</taxon>
        <taxon>Sternorrhyncha</taxon>
        <taxon>Coccoidea</taxon>
        <taxon>Coccidae</taxon>
        <taxon>Parthenolecanium</taxon>
    </lineage>
</organism>
<dbReference type="AlphaFoldDB" id="A0AAN9TQV5"/>
<proteinExistence type="predicted"/>
<reference evidence="1 2" key="1">
    <citation type="submission" date="2024-03" db="EMBL/GenBank/DDBJ databases">
        <title>Adaptation during the transition from Ophiocordyceps entomopathogen to insect associate is accompanied by gene loss and intensified selection.</title>
        <authorList>
            <person name="Ward C.M."/>
            <person name="Onetto C.A."/>
            <person name="Borneman A.R."/>
        </authorList>
    </citation>
    <scope>NUCLEOTIDE SEQUENCE [LARGE SCALE GENOMIC DNA]</scope>
    <source>
        <strain evidence="1">AWRI1</strain>
        <tissue evidence="1">Single Adult Female</tissue>
    </source>
</reference>
<evidence type="ECO:0000313" key="1">
    <source>
        <dbReference type="EMBL" id="KAK7603525.1"/>
    </source>
</evidence>
<comment type="caution">
    <text evidence="1">The sequence shown here is derived from an EMBL/GenBank/DDBJ whole genome shotgun (WGS) entry which is preliminary data.</text>
</comment>
<dbReference type="Proteomes" id="UP001367676">
    <property type="component" value="Unassembled WGS sequence"/>
</dbReference>
<dbReference type="EMBL" id="JBBCAQ010000006">
    <property type="protein sequence ID" value="KAK7603525.1"/>
    <property type="molecule type" value="Genomic_DNA"/>
</dbReference>
<evidence type="ECO:0000313" key="2">
    <source>
        <dbReference type="Proteomes" id="UP001367676"/>
    </source>
</evidence>
<sequence length="374" mass="43576">MFFFFRDSLVRPVVKLQRYRIGIKCPGCAQLFDVDDECAEHLLNKCIQFRSNDDYESRQNLASWIIEYFKTTSYEDRNPPDAVKINLLLNDDRISNSMKASLRVNIPERLSSICCPICCEFSFTAEACLEHLFSKCLFVKNNETLRVRDWLCEYFSTKTEKNLKLVRDMLSNYSLSPIMCKYCKTEAPDQDSLTKHFPCSQRRITEPSELMCEICNFSVPNWQRLMNHLISKHYQCHACRKWPRSNEIGFIAFKNHLKYCNPGRPIFFRCPMCLIDVPVAVIDNLKSHLKNCKRERAERAFNSISLFGKCDIINCNDQILLCDVDAHVTKHLNNRDLPSGRQKLRISAEDLNNLIMNTFSERESTFCICNGSLS</sequence>